<protein>
    <submittedName>
        <fullName evidence="1">Uncharacterized protein</fullName>
    </submittedName>
</protein>
<name>A0ACC0AZ84_CATRO</name>
<evidence type="ECO:0000313" key="1">
    <source>
        <dbReference type="EMBL" id="KAI5665600.1"/>
    </source>
</evidence>
<dbReference type="EMBL" id="CM044704">
    <property type="protein sequence ID" value="KAI5665600.1"/>
    <property type="molecule type" value="Genomic_DNA"/>
</dbReference>
<dbReference type="Proteomes" id="UP001060085">
    <property type="component" value="Linkage Group LG04"/>
</dbReference>
<evidence type="ECO:0000313" key="2">
    <source>
        <dbReference type="Proteomes" id="UP001060085"/>
    </source>
</evidence>
<gene>
    <name evidence="1" type="ORF">M9H77_15453</name>
</gene>
<proteinExistence type="predicted"/>
<accession>A0ACC0AZ84</accession>
<comment type="caution">
    <text evidence="1">The sequence shown here is derived from an EMBL/GenBank/DDBJ whole genome shotgun (WGS) entry which is preliminary data.</text>
</comment>
<reference evidence="2" key="1">
    <citation type="journal article" date="2023" name="Nat. Plants">
        <title>Single-cell RNA sequencing provides a high-resolution roadmap for understanding the multicellular compartmentation of specialized metabolism.</title>
        <authorList>
            <person name="Sun S."/>
            <person name="Shen X."/>
            <person name="Li Y."/>
            <person name="Li Y."/>
            <person name="Wang S."/>
            <person name="Li R."/>
            <person name="Zhang H."/>
            <person name="Shen G."/>
            <person name="Guo B."/>
            <person name="Wei J."/>
            <person name="Xu J."/>
            <person name="St-Pierre B."/>
            <person name="Chen S."/>
            <person name="Sun C."/>
        </authorList>
    </citation>
    <scope>NUCLEOTIDE SEQUENCE [LARGE SCALE GENOMIC DNA]</scope>
</reference>
<sequence length="203" mass="23682">MTVKGGTSPACAACKYQRRRCSSECILAPYFPANQTKAFQNAHRLFGVSNIMKILKQLSTEEQREEAMKSIKYEADMRERYPVYGCAGIICQLRQQLRQAIEELHYVYEQLGIYREQQFNGGNELPPNFPFMGNEYDEQLNINEGHDNFDKNLIGFEQYYNLTRNNDNSVDGIYEDFGDHMPAIIDDRQSYIENKEACESRYY</sequence>
<keyword evidence="2" id="KW-1185">Reference proteome</keyword>
<organism evidence="1 2">
    <name type="scientific">Catharanthus roseus</name>
    <name type="common">Madagascar periwinkle</name>
    <name type="synonym">Vinca rosea</name>
    <dbReference type="NCBI Taxonomy" id="4058"/>
    <lineage>
        <taxon>Eukaryota</taxon>
        <taxon>Viridiplantae</taxon>
        <taxon>Streptophyta</taxon>
        <taxon>Embryophyta</taxon>
        <taxon>Tracheophyta</taxon>
        <taxon>Spermatophyta</taxon>
        <taxon>Magnoliopsida</taxon>
        <taxon>eudicotyledons</taxon>
        <taxon>Gunneridae</taxon>
        <taxon>Pentapetalae</taxon>
        <taxon>asterids</taxon>
        <taxon>lamiids</taxon>
        <taxon>Gentianales</taxon>
        <taxon>Apocynaceae</taxon>
        <taxon>Rauvolfioideae</taxon>
        <taxon>Vinceae</taxon>
        <taxon>Catharanthinae</taxon>
        <taxon>Catharanthus</taxon>
    </lineage>
</organism>